<dbReference type="InterPro" id="IPR047146">
    <property type="entry name" value="Cyt_P450_E_CYP52_fungi"/>
</dbReference>
<evidence type="ECO:0000256" key="2">
    <source>
        <dbReference type="ARBA" id="ARBA00010617"/>
    </source>
</evidence>
<evidence type="ECO:0000313" key="12">
    <source>
        <dbReference type="Proteomes" id="UP000521943"/>
    </source>
</evidence>
<keyword evidence="10" id="KW-1133">Transmembrane helix</keyword>
<sequence>MPNLSPGVAALIRLAPYFAVPLVVVYGPTNVGGYSLPWGCLMIAAIFATPCAYKITVYAQRWKDVGAAGALGAQAVPNIPESSLSIIQHAGKALRVGYPGTTRLFDEYFAKYGNIFGVRIFTDTRIFTIEPEHVKAILTTQFDVFDKGADIRWHMESMLGSGIFNADGDLWKFHRALTRPFFSRDRVSDLENFLSHTKAALNLAESHIAKGYAFDAQDLASRYTLDCSTQFLSGKDIQTLSAGLEHPSTSSQSTPAEYTTHPSNPFMKALTEGLWLSANRARLGPLWPLTEFRRDEVGLRRGVVDAYIEPILLEALAARKGEKDEDGDDETLLQSLCRQTQDIALIKDEIVNLLVAGRDSTASLITYSIYMLAENPNIAKRLQTEIIDRMGQKGQPTSVDIRELKYLRAFLDEVLRLYPPVPYGSREANRSTLWPPATPGDKPFYIPAKSRILFSPWYMHRRTDLWGPDAHTFDPDRFLDERLHKYLTPNPYIFVPFNAGPRTCIGQQFAYHMASCFLIKLLQRFTNFRLAREAQPEASRPPADWAHSQDPRKAQEKVSPAMHIVLYVKGGLWVKMDEAKQLDED</sequence>
<keyword evidence="6 8" id="KW-0408">Iron</keyword>
<accession>A0A8H6HBY2</accession>
<dbReference type="OrthoDB" id="1470350at2759"/>
<evidence type="ECO:0000256" key="10">
    <source>
        <dbReference type="SAM" id="Phobius"/>
    </source>
</evidence>
<gene>
    <name evidence="11" type="ORF">DFP72DRAFT_1021422</name>
</gene>
<keyword evidence="7 9" id="KW-0503">Monooxygenase</keyword>
<dbReference type="GO" id="GO:0016705">
    <property type="term" value="F:oxidoreductase activity, acting on paired donors, with incorporation or reduction of molecular oxygen"/>
    <property type="evidence" value="ECO:0007669"/>
    <property type="project" value="InterPro"/>
</dbReference>
<dbReference type="InterPro" id="IPR036396">
    <property type="entry name" value="Cyt_P450_sf"/>
</dbReference>
<dbReference type="InterPro" id="IPR017972">
    <property type="entry name" value="Cyt_P450_CS"/>
</dbReference>
<dbReference type="PANTHER" id="PTHR24287:SF1">
    <property type="entry name" value="P450, PUTATIVE (EUROFUNG)-RELATED"/>
    <property type="match status" value="1"/>
</dbReference>
<dbReference type="InterPro" id="IPR002401">
    <property type="entry name" value="Cyt_P450_E_grp-I"/>
</dbReference>
<name>A0A8H6HBY2_9AGAR</name>
<evidence type="ECO:0000256" key="6">
    <source>
        <dbReference type="ARBA" id="ARBA00023004"/>
    </source>
</evidence>
<feature type="transmembrane region" description="Helical" evidence="10">
    <location>
        <begin position="34"/>
        <end position="53"/>
    </location>
</feature>
<evidence type="ECO:0000256" key="4">
    <source>
        <dbReference type="ARBA" id="ARBA00022723"/>
    </source>
</evidence>
<dbReference type="SUPFAM" id="SSF48264">
    <property type="entry name" value="Cytochrome P450"/>
    <property type="match status" value="1"/>
</dbReference>
<dbReference type="EMBL" id="JACGCI010000160">
    <property type="protein sequence ID" value="KAF6743033.1"/>
    <property type="molecule type" value="Genomic_DNA"/>
</dbReference>
<evidence type="ECO:0000256" key="8">
    <source>
        <dbReference type="PIRSR" id="PIRSR602401-1"/>
    </source>
</evidence>
<evidence type="ECO:0000256" key="7">
    <source>
        <dbReference type="ARBA" id="ARBA00023033"/>
    </source>
</evidence>
<comment type="caution">
    <text evidence="11">The sequence shown here is derived from an EMBL/GenBank/DDBJ whole genome shotgun (WGS) entry which is preliminary data.</text>
</comment>
<dbReference type="PRINTS" id="PR00385">
    <property type="entry name" value="P450"/>
</dbReference>
<feature type="binding site" description="axial binding residue" evidence="8">
    <location>
        <position position="504"/>
    </location>
    <ligand>
        <name>heme</name>
        <dbReference type="ChEBI" id="CHEBI:30413"/>
    </ligand>
    <ligandPart>
        <name>Fe</name>
        <dbReference type="ChEBI" id="CHEBI:18248"/>
    </ligandPart>
</feature>
<evidence type="ECO:0000256" key="3">
    <source>
        <dbReference type="ARBA" id="ARBA00022617"/>
    </source>
</evidence>
<dbReference type="PANTHER" id="PTHR24287">
    <property type="entry name" value="P450, PUTATIVE (EUROFUNG)-RELATED"/>
    <property type="match status" value="1"/>
</dbReference>
<keyword evidence="12" id="KW-1185">Reference proteome</keyword>
<dbReference type="Pfam" id="PF00067">
    <property type="entry name" value="p450"/>
    <property type="match status" value="1"/>
</dbReference>
<feature type="transmembrane region" description="Helical" evidence="10">
    <location>
        <begin position="7"/>
        <end position="28"/>
    </location>
</feature>
<dbReference type="Gene3D" id="1.10.630.10">
    <property type="entry name" value="Cytochrome P450"/>
    <property type="match status" value="1"/>
</dbReference>
<protein>
    <submittedName>
        <fullName evidence="11">Cytochrome P450 monooxygenase pc-3</fullName>
    </submittedName>
</protein>
<evidence type="ECO:0000256" key="1">
    <source>
        <dbReference type="ARBA" id="ARBA00001971"/>
    </source>
</evidence>
<evidence type="ECO:0000256" key="5">
    <source>
        <dbReference type="ARBA" id="ARBA00023002"/>
    </source>
</evidence>
<keyword evidence="4 8" id="KW-0479">Metal-binding</keyword>
<proteinExistence type="inferred from homology"/>
<comment type="similarity">
    <text evidence="2 9">Belongs to the cytochrome P450 family.</text>
</comment>
<dbReference type="GO" id="GO:0004497">
    <property type="term" value="F:monooxygenase activity"/>
    <property type="evidence" value="ECO:0007669"/>
    <property type="project" value="UniProtKB-KW"/>
</dbReference>
<dbReference type="GO" id="GO:0005506">
    <property type="term" value="F:iron ion binding"/>
    <property type="evidence" value="ECO:0007669"/>
    <property type="project" value="InterPro"/>
</dbReference>
<dbReference type="InterPro" id="IPR001128">
    <property type="entry name" value="Cyt_P450"/>
</dbReference>
<dbReference type="Proteomes" id="UP000521943">
    <property type="component" value="Unassembled WGS sequence"/>
</dbReference>
<evidence type="ECO:0000313" key="11">
    <source>
        <dbReference type="EMBL" id="KAF6743033.1"/>
    </source>
</evidence>
<keyword evidence="3 8" id="KW-0349">Heme</keyword>
<dbReference type="PRINTS" id="PR00463">
    <property type="entry name" value="EP450I"/>
</dbReference>
<dbReference type="AlphaFoldDB" id="A0A8H6HBY2"/>
<dbReference type="PROSITE" id="PS00086">
    <property type="entry name" value="CYTOCHROME_P450"/>
    <property type="match status" value="1"/>
</dbReference>
<keyword evidence="10" id="KW-0812">Transmembrane</keyword>
<keyword evidence="5 9" id="KW-0560">Oxidoreductase</keyword>
<evidence type="ECO:0000256" key="9">
    <source>
        <dbReference type="RuleBase" id="RU000461"/>
    </source>
</evidence>
<organism evidence="11 12">
    <name type="scientific">Ephemerocybe angulata</name>
    <dbReference type="NCBI Taxonomy" id="980116"/>
    <lineage>
        <taxon>Eukaryota</taxon>
        <taxon>Fungi</taxon>
        <taxon>Dikarya</taxon>
        <taxon>Basidiomycota</taxon>
        <taxon>Agaricomycotina</taxon>
        <taxon>Agaricomycetes</taxon>
        <taxon>Agaricomycetidae</taxon>
        <taxon>Agaricales</taxon>
        <taxon>Agaricineae</taxon>
        <taxon>Psathyrellaceae</taxon>
        <taxon>Ephemerocybe</taxon>
    </lineage>
</organism>
<dbReference type="GO" id="GO:0020037">
    <property type="term" value="F:heme binding"/>
    <property type="evidence" value="ECO:0007669"/>
    <property type="project" value="InterPro"/>
</dbReference>
<comment type="cofactor">
    <cofactor evidence="1 8">
        <name>heme</name>
        <dbReference type="ChEBI" id="CHEBI:30413"/>
    </cofactor>
</comment>
<reference evidence="11 12" key="1">
    <citation type="submission" date="2020-07" db="EMBL/GenBank/DDBJ databases">
        <title>Comparative genomics of pyrophilous fungi reveals a link between fire events and developmental genes.</title>
        <authorList>
            <consortium name="DOE Joint Genome Institute"/>
            <person name="Steindorff A.S."/>
            <person name="Carver A."/>
            <person name="Calhoun S."/>
            <person name="Stillman K."/>
            <person name="Liu H."/>
            <person name="Lipzen A."/>
            <person name="Pangilinan J."/>
            <person name="Labutti K."/>
            <person name="Bruns T.D."/>
            <person name="Grigoriev I.V."/>
        </authorList>
    </citation>
    <scope>NUCLEOTIDE SEQUENCE [LARGE SCALE GENOMIC DNA]</scope>
    <source>
        <strain evidence="11 12">CBS 144469</strain>
    </source>
</reference>
<keyword evidence="10" id="KW-0472">Membrane</keyword>